<dbReference type="SUPFAM" id="SSF51395">
    <property type="entry name" value="FMN-linked oxidoreductases"/>
    <property type="match status" value="1"/>
</dbReference>
<dbReference type="GO" id="GO:0004355">
    <property type="term" value="F:glutamate synthase (NADPH) activity"/>
    <property type="evidence" value="ECO:0007669"/>
    <property type="project" value="UniProtKB-EC"/>
</dbReference>
<evidence type="ECO:0000256" key="5">
    <source>
        <dbReference type="ARBA" id="ARBA00004909"/>
    </source>
</evidence>
<gene>
    <name evidence="26" type="ORF">CWE23_02920</name>
</gene>
<dbReference type="FunFam" id="3.20.20.70:FF:000061">
    <property type="entry name" value="Glutamate synthase large subunit"/>
    <property type="match status" value="1"/>
</dbReference>
<evidence type="ECO:0000256" key="20">
    <source>
        <dbReference type="ARBA" id="ARBA00037898"/>
    </source>
</evidence>
<keyword evidence="13" id="KW-0521">NADP</keyword>
<dbReference type="Proteomes" id="UP000286680">
    <property type="component" value="Unassembled WGS sequence"/>
</dbReference>
<evidence type="ECO:0000256" key="7">
    <source>
        <dbReference type="ARBA" id="ARBA00012079"/>
    </source>
</evidence>
<comment type="pathway">
    <text evidence="4">Energy metabolism; nitrogen metabolism.</text>
</comment>
<dbReference type="SUPFAM" id="SSF56235">
    <property type="entry name" value="N-terminal nucleophile aminohydrolases (Ntn hydrolases)"/>
    <property type="match status" value="1"/>
</dbReference>
<comment type="similarity">
    <text evidence="6">Belongs to the glutamate synthase family.</text>
</comment>
<dbReference type="FunFam" id="3.60.20.10:FF:000001">
    <property type="entry name" value="Glutamate synthase, large subunit"/>
    <property type="match status" value="1"/>
</dbReference>
<evidence type="ECO:0000256" key="8">
    <source>
        <dbReference type="ARBA" id="ARBA00022605"/>
    </source>
</evidence>
<dbReference type="RefSeq" id="WP_126819381.1">
    <property type="nucleotide sequence ID" value="NZ_PIPS01000001.1"/>
</dbReference>
<sequence length="1492" mass="163246">MSLYQHDDVRDNCGFGLIADINGAARHDLISTAVTGLDRMQHRGGIGADGKTGDGCGLLLQMPEQFFRDYAKAQGWGLSKKFAVGTVFFARNRDQREAARTLIQQELQKETLEVTGWRKVPTNNDVLGEGAKQSEPVIEQVLVSAPPGWRKKDIERRLYMARRRVEKHISDPDTLYIASLSSLLLVYKGLMMAGDLPRYFPDLADPALKTSICLFHQRFSTNTQPRWHLAQPFRFLAHNGEINTIRGNRQWAKARAYKLQTPLLPDLQDAAPIVAMSGSDSASLDNMLELLLAGGMDLFRAMRLLIPPAWQGDNTMSEEMRAFYQFNALHMEPWDGPAGVVMSNGRHVACCLDRNGLRPARYVLTNDGVLTIASEVGIWDYDERNVQEKGRLGPGQMMAVDTYTGRIWYNQAIEDELKDRHPYRQWLDQHRRTLLPFERCSADKIGERLYDDKMMKVLHKANLYTEEELQQVVAVLAKDAQEAVGSMGDDTPTAVLSQQPRLLYDFFRQQFAQVTNPAIDPIRERHVMSLATIIGREHNVFNEASGDADRVAFESPILMYTDLKQLREMDPTHYKHKTLSLAFGAGQEGCADDLQGAVTQLIESAITAVRDEQVVIVILSDRDLQQGQLMIPAAMAVGAVQQALVDNNLRCDSNIIIETASARDPHHMAVLLGLGATAVYPYLAYETVEQLVQQRRLDLELQQALINYRNGLNKGLLKILSKMGISTIAGYRGASLFEVVGLDQQVRELCFANAPARIGGATFSDLQQDLQQVYQRAWLHRKPLPQGGLLKYVHGGEYHAYNPDVVMSLQKAVASGNQQDYDTYAKLVNERPVTHLRDLLALDRSACQPIELNRVEPKEQLFQRFDTAAMSIGALSAEAHEALAIAMNKIGGHSNSGEGGEDPKRFNSLKNSRIKQVASGRFGVTPHYLINADVIQIKVAQGAKPGEGGQLPGEKVTAEIAQLRYAVPGTTLISPPPHHDIYSIEDLAQLIFDLKQVNPDALVSVKLVSTPGIGTIATGVAKAYADLITVSGYDGGTGASPLTSVKYAGSPWELGLAEVHQALVTNNLRHKIRLQVDGGLKTGVDIVKAAILGAESFGFGTAPMIALGCKYLRICHLNNCATGVATQDETLRKEFFRGLPERVITLFEFVAEEVRQILAELGLSKLTDAIGRTDLLKRLSGDTLRQQQLDLSPLLAAAGSSSAHSLYCSESNPPYDSGALNQRLLALTQDAIEQRSGGSWSLPIRNDDRSVGARVSGFIASRHGNQGMAAAPITLDFTGTAGQSFGAFNAGGLKLRLSGDANDYVGKGMAGGLIVIKPAAGVRYPSQQATIMGNTCLYGATGGKLYAAGCAGERFAVRNSGATAVVEGIGDNGCEYMTGGIVVVLGSCGINFGAGMTGGFAYLRDSDGDLHRRLNHELVEAVAVDAPIIKEHLRGLIHEHHEATGSAYSQQLLQDFEHVVSEFYIVKPKSANIKELLGHRARSTAELRVEVM</sequence>
<evidence type="ECO:0000256" key="13">
    <source>
        <dbReference type="ARBA" id="ARBA00022857"/>
    </source>
</evidence>
<reference evidence="27" key="1">
    <citation type="journal article" date="2018" name="Front. Microbiol.">
        <title>Genome-Based Analysis Reveals the Taxonomy and Diversity of the Family Idiomarinaceae.</title>
        <authorList>
            <person name="Liu Y."/>
            <person name="Lai Q."/>
            <person name="Shao Z."/>
        </authorList>
    </citation>
    <scope>NUCLEOTIDE SEQUENCE [LARGE SCALE GENOMIC DNA]</scope>
    <source>
        <strain evidence="27">SN-14</strain>
    </source>
</reference>
<dbReference type="InterPro" id="IPR006982">
    <property type="entry name" value="Glu_synth_centr_N"/>
</dbReference>
<keyword evidence="27" id="KW-1185">Reference proteome</keyword>
<dbReference type="GO" id="GO:0051538">
    <property type="term" value="F:3 iron, 4 sulfur cluster binding"/>
    <property type="evidence" value="ECO:0007669"/>
    <property type="project" value="UniProtKB-KW"/>
</dbReference>
<dbReference type="CDD" id="cd02808">
    <property type="entry name" value="GltS_FMN"/>
    <property type="match status" value="1"/>
</dbReference>
<dbReference type="Gene3D" id="3.20.20.70">
    <property type="entry name" value="Aldolase class I"/>
    <property type="match status" value="2"/>
</dbReference>
<accession>A0AA94EHM5</accession>
<keyword evidence="8" id="KW-0028">Amino-acid biosynthesis</keyword>
<keyword evidence="16" id="KW-0408">Iron</keyword>
<evidence type="ECO:0000256" key="4">
    <source>
        <dbReference type="ARBA" id="ARBA00004802"/>
    </source>
</evidence>
<dbReference type="InterPro" id="IPR029055">
    <property type="entry name" value="Ntn_hydrolases_N"/>
</dbReference>
<dbReference type="Gene3D" id="3.60.20.10">
    <property type="entry name" value="Glutamine Phosphoribosylpyrophosphate, subunit 1, domain 1"/>
    <property type="match status" value="1"/>
</dbReference>
<evidence type="ECO:0000256" key="22">
    <source>
        <dbReference type="ARBA" id="ARBA00053198"/>
    </source>
</evidence>
<dbReference type="GO" id="GO:0006537">
    <property type="term" value="P:glutamate biosynthetic process"/>
    <property type="evidence" value="ECO:0007669"/>
    <property type="project" value="UniProtKB-KW"/>
</dbReference>
<evidence type="ECO:0000313" key="26">
    <source>
        <dbReference type="EMBL" id="RUO45746.1"/>
    </source>
</evidence>
<keyword evidence="14" id="KW-0315">Glutamine amidotransferase</keyword>
<dbReference type="EMBL" id="PIPS01000001">
    <property type="protein sequence ID" value="RUO45746.1"/>
    <property type="molecule type" value="Genomic_DNA"/>
</dbReference>
<keyword evidence="18" id="KW-0314">Glutamate biosynthesis</keyword>
<evidence type="ECO:0000256" key="14">
    <source>
        <dbReference type="ARBA" id="ARBA00022962"/>
    </source>
</evidence>
<comment type="pathway">
    <text evidence="5">Nitrogen metabolism.</text>
</comment>
<dbReference type="Pfam" id="PF01645">
    <property type="entry name" value="Glu_synthase"/>
    <property type="match status" value="1"/>
</dbReference>
<keyword evidence="17" id="KW-0411">Iron-sulfur</keyword>
<evidence type="ECO:0000256" key="6">
    <source>
        <dbReference type="ARBA" id="ARBA00009716"/>
    </source>
</evidence>
<comment type="pathway">
    <text evidence="20">Amino-acid biosynthesis; L-glutamate biosynthesis via GLT pathway; L-glutamate from 2-oxoglutarate and L-glutamine (NADP(+) route): step 1/1.</text>
</comment>
<comment type="cofactor">
    <cofactor evidence="2">
        <name>[3Fe-4S] cluster</name>
        <dbReference type="ChEBI" id="CHEBI:21137"/>
    </cofactor>
</comment>
<keyword evidence="19" id="KW-0003">3Fe-4S</keyword>
<dbReference type="PANTHER" id="PTHR11938:SF148">
    <property type="entry name" value="GLUTAMATE SYNTHASE [NADPH] LARGE CHAIN"/>
    <property type="match status" value="1"/>
</dbReference>
<evidence type="ECO:0000256" key="19">
    <source>
        <dbReference type="ARBA" id="ARBA00023291"/>
    </source>
</evidence>
<dbReference type="FunFam" id="2.160.20.60:FF:000002">
    <property type="entry name" value="Glutamate synthase, large subunit"/>
    <property type="match status" value="1"/>
</dbReference>
<keyword evidence="9" id="KW-0285">Flavoprotein</keyword>
<proteinExistence type="inferred from homology"/>
<name>A0AA94EHM5_9GAMM</name>
<evidence type="ECO:0000256" key="3">
    <source>
        <dbReference type="ARBA" id="ARBA00001974"/>
    </source>
</evidence>
<dbReference type="InterPro" id="IPR002932">
    <property type="entry name" value="Glu_synthdom"/>
</dbReference>
<dbReference type="Pfam" id="PF00310">
    <property type="entry name" value="GATase_2"/>
    <property type="match status" value="1"/>
</dbReference>
<comment type="catalytic activity">
    <reaction evidence="21">
        <text>2 L-glutamate + NADP(+) = L-glutamine + 2-oxoglutarate + NADPH + H(+)</text>
        <dbReference type="Rhea" id="RHEA:15501"/>
        <dbReference type="ChEBI" id="CHEBI:15378"/>
        <dbReference type="ChEBI" id="CHEBI:16810"/>
        <dbReference type="ChEBI" id="CHEBI:29985"/>
        <dbReference type="ChEBI" id="CHEBI:57783"/>
        <dbReference type="ChEBI" id="CHEBI:58349"/>
        <dbReference type="ChEBI" id="CHEBI:58359"/>
        <dbReference type="EC" id="1.4.1.13"/>
    </reaction>
</comment>
<evidence type="ECO:0000256" key="11">
    <source>
        <dbReference type="ARBA" id="ARBA00022723"/>
    </source>
</evidence>
<dbReference type="Pfam" id="PF01493">
    <property type="entry name" value="GXGXG"/>
    <property type="match status" value="1"/>
</dbReference>
<keyword evidence="12" id="KW-0274">FAD</keyword>
<dbReference type="InterPro" id="IPR050711">
    <property type="entry name" value="ET-N_metabolism_enzyme"/>
</dbReference>
<evidence type="ECO:0000256" key="16">
    <source>
        <dbReference type="ARBA" id="ARBA00023004"/>
    </source>
</evidence>
<dbReference type="PROSITE" id="PS51278">
    <property type="entry name" value="GATASE_TYPE_2"/>
    <property type="match status" value="1"/>
</dbReference>
<dbReference type="EC" id="1.4.1.13" evidence="7"/>
<dbReference type="PANTHER" id="PTHR11938">
    <property type="entry name" value="FAD NADPH DEHYDROGENASE/OXIDOREDUCTASE"/>
    <property type="match status" value="1"/>
</dbReference>
<dbReference type="Pfam" id="PF04898">
    <property type="entry name" value="Glu_syn_central"/>
    <property type="match status" value="1"/>
</dbReference>
<dbReference type="SUPFAM" id="SSF69336">
    <property type="entry name" value="Alpha subunit of glutamate synthase, C-terminal domain"/>
    <property type="match status" value="1"/>
</dbReference>
<evidence type="ECO:0000259" key="25">
    <source>
        <dbReference type="PROSITE" id="PS51278"/>
    </source>
</evidence>
<comment type="cofactor">
    <cofactor evidence="3">
        <name>FAD</name>
        <dbReference type="ChEBI" id="CHEBI:57692"/>
    </cofactor>
</comment>
<comment type="caution">
    <text evidence="26">The sequence shown here is derived from an EMBL/GenBank/DDBJ whole genome shotgun (WGS) entry which is preliminary data.</text>
</comment>
<keyword evidence="10" id="KW-0288">FMN</keyword>
<evidence type="ECO:0000256" key="18">
    <source>
        <dbReference type="ARBA" id="ARBA00023164"/>
    </source>
</evidence>
<evidence type="ECO:0000256" key="12">
    <source>
        <dbReference type="ARBA" id="ARBA00022827"/>
    </source>
</evidence>
<dbReference type="CDD" id="cd00713">
    <property type="entry name" value="GltS"/>
    <property type="match status" value="1"/>
</dbReference>
<evidence type="ECO:0000256" key="1">
    <source>
        <dbReference type="ARBA" id="ARBA00001917"/>
    </source>
</evidence>
<dbReference type="GO" id="GO:0019676">
    <property type="term" value="P:ammonia assimilation cycle"/>
    <property type="evidence" value="ECO:0007669"/>
    <property type="project" value="TreeGrafter"/>
</dbReference>
<dbReference type="InterPro" id="IPR002489">
    <property type="entry name" value="Glu_synth_asu_C"/>
</dbReference>
<dbReference type="NCBIfam" id="NF008730">
    <property type="entry name" value="PRK11750.1"/>
    <property type="match status" value="1"/>
</dbReference>
<comment type="cofactor">
    <cofactor evidence="1">
        <name>FMN</name>
        <dbReference type="ChEBI" id="CHEBI:58210"/>
    </cofactor>
</comment>
<protein>
    <recommendedName>
        <fullName evidence="23">Glutamate synthase [NADPH] large chain</fullName>
        <ecNumber evidence="7">1.4.1.13</ecNumber>
    </recommendedName>
    <alternativeName>
        <fullName evidence="24">Glutamate synthase subunit alpha</fullName>
    </alternativeName>
</protein>
<evidence type="ECO:0000256" key="17">
    <source>
        <dbReference type="ARBA" id="ARBA00023014"/>
    </source>
</evidence>
<evidence type="ECO:0000256" key="21">
    <source>
        <dbReference type="ARBA" id="ARBA00048151"/>
    </source>
</evidence>
<keyword evidence="15" id="KW-0560">Oxidoreductase</keyword>
<dbReference type="Gene3D" id="2.160.20.60">
    <property type="entry name" value="Glutamate synthase, alpha subunit, C-terminal domain"/>
    <property type="match status" value="1"/>
</dbReference>
<evidence type="ECO:0000256" key="23">
    <source>
        <dbReference type="ARBA" id="ARBA00072108"/>
    </source>
</evidence>
<dbReference type="InterPro" id="IPR013785">
    <property type="entry name" value="Aldolase_TIM"/>
</dbReference>
<dbReference type="GO" id="GO:0046872">
    <property type="term" value="F:metal ion binding"/>
    <property type="evidence" value="ECO:0007669"/>
    <property type="project" value="UniProtKB-KW"/>
</dbReference>
<feature type="domain" description="Glutamine amidotransferase type-2" evidence="25">
    <location>
        <begin position="13"/>
        <end position="403"/>
    </location>
</feature>
<evidence type="ECO:0000256" key="9">
    <source>
        <dbReference type="ARBA" id="ARBA00022630"/>
    </source>
</evidence>
<evidence type="ECO:0000313" key="27">
    <source>
        <dbReference type="Proteomes" id="UP000286680"/>
    </source>
</evidence>
<evidence type="ECO:0000256" key="2">
    <source>
        <dbReference type="ARBA" id="ARBA00001927"/>
    </source>
</evidence>
<evidence type="ECO:0000256" key="24">
    <source>
        <dbReference type="ARBA" id="ARBA00079921"/>
    </source>
</evidence>
<dbReference type="InterPro" id="IPR017932">
    <property type="entry name" value="GATase_2_dom"/>
</dbReference>
<dbReference type="InterPro" id="IPR036485">
    <property type="entry name" value="Glu_synth_asu_C_sf"/>
</dbReference>
<evidence type="ECO:0000256" key="15">
    <source>
        <dbReference type="ARBA" id="ARBA00023002"/>
    </source>
</evidence>
<evidence type="ECO:0000256" key="10">
    <source>
        <dbReference type="ARBA" id="ARBA00022643"/>
    </source>
</evidence>
<comment type="function">
    <text evidence="22">Catalyzes the conversion of L-glutamine and 2-oxoglutarate into two molecules of L-glutamate.</text>
</comment>
<keyword evidence="11" id="KW-0479">Metal-binding</keyword>
<organism evidence="26 27">
    <name type="scientific">Idiomarina aquatica</name>
    <dbReference type="NCBI Taxonomy" id="1327752"/>
    <lineage>
        <taxon>Bacteria</taxon>
        <taxon>Pseudomonadati</taxon>
        <taxon>Pseudomonadota</taxon>
        <taxon>Gammaproteobacteria</taxon>
        <taxon>Alteromonadales</taxon>
        <taxon>Idiomarinaceae</taxon>
        <taxon>Idiomarina</taxon>
    </lineage>
</organism>
<dbReference type="CDD" id="cd00982">
    <property type="entry name" value="gltB_C"/>
    <property type="match status" value="1"/>
</dbReference>